<dbReference type="SUPFAM" id="SSF51182">
    <property type="entry name" value="RmlC-like cupins"/>
    <property type="match status" value="1"/>
</dbReference>
<dbReference type="InterPro" id="IPR008579">
    <property type="entry name" value="UGlyAH_Cupin_dom"/>
</dbReference>
<dbReference type="RefSeq" id="WP_229384445.1">
    <property type="nucleotide sequence ID" value="NZ_JAGTTN010000003.1"/>
</dbReference>
<dbReference type="InterPro" id="IPR014710">
    <property type="entry name" value="RmlC-like_jellyroll"/>
</dbReference>
<dbReference type="CDD" id="cd02227">
    <property type="entry name" value="cupin_TM1112-like"/>
    <property type="match status" value="1"/>
</dbReference>
<organism evidence="2 3">
    <name type="scientific">Microbacterium allomyrinae</name>
    <dbReference type="NCBI Taxonomy" id="2830666"/>
    <lineage>
        <taxon>Bacteria</taxon>
        <taxon>Bacillati</taxon>
        <taxon>Actinomycetota</taxon>
        <taxon>Actinomycetes</taxon>
        <taxon>Micrococcales</taxon>
        <taxon>Microbacteriaceae</taxon>
        <taxon>Microbacterium</taxon>
    </lineage>
</organism>
<reference evidence="2" key="1">
    <citation type="submission" date="2021-04" db="EMBL/GenBank/DDBJ databases">
        <title>Microbacterium tenobrionis sp. nov. and Microbacterium allomyrinae sp. nov., isolated from larvae of Tenobrio molitor and Allomyrina dichotoma, respectively.</title>
        <authorList>
            <person name="Lee S.D."/>
        </authorList>
    </citation>
    <scope>NUCLEOTIDE SEQUENCE</scope>
    <source>
        <strain evidence="2">BWT-G7</strain>
    </source>
</reference>
<feature type="domain" description="(S)-ureidoglycine aminohydrolase cupin" evidence="1">
    <location>
        <begin position="47"/>
        <end position="115"/>
    </location>
</feature>
<evidence type="ECO:0000313" key="2">
    <source>
        <dbReference type="EMBL" id="MCC2032472.1"/>
    </source>
</evidence>
<evidence type="ECO:0000313" key="3">
    <source>
        <dbReference type="Proteomes" id="UP001139354"/>
    </source>
</evidence>
<gene>
    <name evidence="2" type="ORF">KEC57_09820</name>
</gene>
<dbReference type="EMBL" id="JAGTTN010000003">
    <property type="protein sequence ID" value="MCC2032472.1"/>
    <property type="molecule type" value="Genomic_DNA"/>
</dbReference>
<protein>
    <submittedName>
        <fullName evidence="2">DUF861 domain-containing protein</fullName>
    </submittedName>
</protein>
<keyword evidence="3" id="KW-1185">Reference proteome</keyword>
<dbReference type="InterPro" id="IPR011051">
    <property type="entry name" value="RmlC_Cupin_sf"/>
</dbReference>
<dbReference type="Gene3D" id="2.60.120.10">
    <property type="entry name" value="Jelly Rolls"/>
    <property type="match status" value="1"/>
</dbReference>
<dbReference type="PANTHER" id="PTHR40943:SF1">
    <property type="entry name" value="CYTOPLASMIC PROTEIN"/>
    <property type="match status" value="1"/>
</dbReference>
<dbReference type="AlphaFoldDB" id="A0A9X1S3F9"/>
<dbReference type="PANTHER" id="PTHR40943">
    <property type="entry name" value="CYTOPLASMIC PROTEIN-RELATED"/>
    <property type="match status" value="1"/>
</dbReference>
<accession>A0A9X1S3F9</accession>
<proteinExistence type="predicted"/>
<name>A0A9X1S3F9_9MICO</name>
<dbReference type="Pfam" id="PF05899">
    <property type="entry name" value="Cupin_3"/>
    <property type="match status" value="1"/>
</dbReference>
<dbReference type="Proteomes" id="UP001139354">
    <property type="component" value="Unassembled WGS sequence"/>
</dbReference>
<evidence type="ECO:0000259" key="1">
    <source>
        <dbReference type="Pfam" id="PF05899"/>
    </source>
</evidence>
<comment type="caution">
    <text evidence="2">The sequence shown here is derived from an EMBL/GenBank/DDBJ whole genome shotgun (WGS) entry which is preliminary data.</text>
</comment>
<sequence length="119" mass="13188">MTHTYNPTAIDAADLEAKLLAPPSAEPLSGEIMTRSKVEFANDGRTVISGTWESDPGTSRWEFLTRAEIIHLLSGAMTVQRDGEEAVELRPGSVAYFPLGWTGVWTVTEPVRKFYVVYK</sequence>